<dbReference type="Proteomes" id="UP000288805">
    <property type="component" value="Unassembled WGS sequence"/>
</dbReference>
<gene>
    <name evidence="1" type="ORF">CK203_081962</name>
</gene>
<dbReference type="AlphaFoldDB" id="A0A438BW85"/>
<protein>
    <submittedName>
        <fullName evidence="1">Uncharacterized protein</fullName>
    </submittedName>
</protein>
<reference evidence="1 2" key="1">
    <citation type="journal article" date="2018" name="PLoS Genet.">
        <title>Population sequencing reveals clonal diversity and ancestral inbreeding in the grapevine cultivar Chardonnay.</title>
        <authorList>
            <person name="Roach M.J."/>
            <person name="Johnson D.L."/>
            <person name="Bohlmann J."/>
            <person name="van Vuuren H.J."/>
            <person name="Jones S.J."/>
            <person name="Pretorius I.S."/>
            <person name="Schmidt S.A."/>
            <person name="Borneman A.R."/>
        </authorList>
    </citation>
    <scope>NUCLEOTIDE SEQUENCE [LARGE SCALE GENOMIC DNA]</scope>
    <source>
        <strain evidence="2">cv. Chardonnay</strain>
        <tissue evidence="1">Leaf</tissue>
    </source>
</reference>
<evidence type="ECO:0000313" key="2">
    <source>
        <dbReference type="Proteomes" id="UP000288805"/>
    </source>
</evidence>
<proteinExistence type="predicted"/>
<name>A0A438BW85_VITVI</name>
<sequence length="73" mass="8339">MGEGDEKSYKRGHSKSARQNRIDAYAAMMVLERYFSMAGQGTELVLPKQLELQEKLRRGPPKDADFFPEDFDG</sequence>
<comment type="caution">
    <text evidence="1">The sequence shown here is derived from an EMBL/GenBank/DDBJ whole genome shotgun (WGS) entry which is preliminary data.</text>
</comment>
<dbReference type="OrthoDB" id="430851at2759"/>
<evidence type="ECO:0000313" key="1">
    <source>
        <dbReference type="EMBL" id="RVW15244.1"/>
    </source>
</evidence>
<organism evidence="1 2">
    <name type="scientific">Vitis vinifera</name>
    <name type="common">Grape</name>
    <dbReference type="NCBI Taxonomy" id="29760"/>
    <lineage>
        <taxon>Eukaryota</taxon>
        <taxon>Viridiplantae</taxon>
        <taxon>Streptophyta</taxon>
        <taxon>Embryophyta</taxon>
        <taxon>Tracheophyta</taxon>
        <taxon>Spermatophyta</taxon>
        <taxon>Magnoliopsida</taxon>
        <taxon>eudicotyledons</taxon>
        <taxon>Gunneridae</taxon>
        <taxon>Pentapetalae</taxon>
        <taxon>rosids</taxon>
        <taxon>Vitales</taxon>
        <taxon>Vitaceae</taxon>
        <taxon>Viteae</taxon>
        <taxon>Vitis</taxon>
    </lineage>
</organism>
<dbReference type="EMBL" id="QGNW01002603">
    <property type="protein sequence ID" value="RVW15244.1"/>
    <property type="molecule type" value="Genomic_DNA"/>
</dbReference>
<accession>A0A438BW85</accession>